<dbReference type="InterPro" id="IPR050763">
    <property type="entry name" value="ABC_transporter_ATP-binding"/>
</dbReference>
<organism evidence="6 7">
    <name type="scientific">Peptostreptococcus stomatis DSM 17678</name>
    <dbReference type="NCBI Taxonomy" id="596315"/>
    <lineage>
        <taxon>Bacteria</taxon>
        <taxon>Bacillati</taxon>
        <taxon>Bacillota</taxon>
        <taxon>Clostridia</taxon>
        <taxon>Peptostreptococcales</taxon>
        <taxon>Peptostreptococcaceae</taxon>
        <taxon>Peptostreptococcus</taxon>
    </lineage>
</organism>
<gene>
    <name evidence="6" type="ORF">HMPREF0634_0989</name>
</gene>
<dbReference type="GO" id="GO:0016887">
    <property type="term" value="F:ATP hydrolysis activity"/>
    <property type="evidence" value="ECO:0007669"/>
    <property type="project" value="InterPro"/>
</dbReference>
<comment type="similarity">
    <text evidence="1">Belongs to the ABC transporter superfamily.</text>
</comment>
<keyword evidence="3" id="KW-0547">Nucleotide-binding</keyword>
<dbReference type="OrthoDB" id="9805514at2"/>
<name>E0E4B6_9FIRM</name>
<reference evidence="6 7" key="1">
    <citation type="submission" date="2010-08" db="EMBL/GenBank/DDBJ databases">
        <authorList>
            <person name="Harkins D.M."/>
            <person name="Madupu R."/>
            <person name="Durkin A.S."/>
            <person name="Torralba M."/>
            <person name="Methe B."/>
            <person name="Sutton G.G."/>
            <person name="Nelson K.E."/>
        </authorList>
    </citation>
    <scope>NUCLEOTIDE SEQUENCE [LARGE SCALE GENOMIC DNA]</scope>
    <source>
        <strain evidence="6 7">DSM 17678</strain>
    </source>
</reference>
<proteinExistence type="inferred from homology"/>
<evidence type="ECO:0000256" key="4">
    <source>
        <dbReference type="ARBA" id="ARBA00022840"/>
    </source>
</evidence>
<dbReference type="EMBL" id="ADGQ01000064">
    <property type="protein sequence ID" value="EFM64254.1"/>
    <property type="molecule type" value="Genomic_DNA"/>
</dbReference>
<dbReference type="InterPro" id="IPR027417">
    <property type="entry name" value="P-loop_NTPase"/>
</dbReference>
<dbReference type="eggNOG" id="COG1131">
    <property type="taxonomic scope" value="Bacteria"/>
</dbReference>
<dbReference type="AlphaFoldDB" id="E0E4B6"/>
<accession>E0E4B6</accession>
<dbReference type="Gene3D" id="3.40.50.300">
    <property type="entry name" value="P-loop containing nucleotide triphosphate hydrolases"/>
    <property type="match status" value="1"/>
</dbReference>
<keyword evidence="2" id="KW-0813">Transport</keyword>
<comment type="caution">
    <text evidence="6">The sequence shown here is derived from an EMBL/GenBank/DDBJ whole genome shotgun (WGS) entry which is preliminary data.</text>
</comment>
<feature type="domain" description="ABC transporter" evidence="5">
    <location>
        <begin position="26"/>
        <end position="102"/>
    </location>
</feature>
<dbReference type="STRING" id="596315.HMPREF0634_0989"/>
<keyword evidence="7" id="KW-1185">Reference proteome</keyword>
<evidence type="ECO:0000256" key="1">
    <source>
        <dbReference type="ARBA" id="ARBA00005417"/>
    </source>
</evidence>
<evidence type="ECO:0000256" key="3">
    <source>
        <dbReference type="ARBA" id="ARBA00022741"/>
    </source>
</evidence>
<dbReference type="Pfam" id="PF00005">
    <property type="entry name" value="ABC_tran"/>
    <property type="match status" value="1"/>
</dbReference>
<keyword evidence="4 6" id="KW-0067">ATP-binding</keyword>
<evidence type="ECO:0000256" key="2">
    <source>
        <dbReference type="ARBA" id="ARBA00022448"/>
    </source>
</evidence>
<dbReference type="GeneID" id="84801629"/>
<evidence type="ECO:0000259" key="5">
    <source>
        <dbReference type="Pfam" id="PF00005"/>
    </source>
</evidence>
<dbReference type="InterPro" id="IPR003439">
    <property type="entry name" value="ABC_transporter-like_ATP-bd"/>
</dbReference>
<dbReference type="SUPFAM" id="SSF52540">
    <property type="entry name" value="P-loop containing nucleoside triphosphate hydrolases"/>
    <property type="match status" value="1"/>
</dbReference>
<dbReference type="PANTHER" id="PTHR42711:SF5">
    <property type="entry name" value="ABC TRANSPORTER ATP-BINDING PROTEIN NATA"/>
    <property type="match status" value="1"/>
</dbReference>
<dbReference type="RefSeq" id="WP_007790355.1">
    <property type="nucleotide sequence ID" value="NZ_ADGQ01000064.1"/>
</dbReference>
<sequence length="117" mass="12797">MNGEIEGNFVIKIEALVKKFGDKEAVKNVSFEVAEGEIFGFLGPNGAGKTTIVKMLNGLIRPNAGKIDVLGYDPILYPEKIHALAGTLTETAGMYEQMTGNENLVFFLNYLELKIDV</sequence>
<protein>
    <submittedName>
        <fullName evidence="6">ABC transporter, ATP-binding protein</fullName>
    </submittedName>
</protein>
<dbReference type="GO" id="GO:0005524">
    <property type="term" value="F:ATP binding"/>
    <property type="evidence" value="ECO:0007669"/>
    <property type="project" value="UniProtKB-KW"/>
</dbReference>
<dbReference type="PANTHER" id="PTHR42711">
    <property type="entry name" value="ABC TRANSPORTER ATP-BINDING PROTEIN"/>
    <property type="match status" value="1"/>
</dbReference>
<dbReference type="Proteomes" id="UP000003244">
    <property type="component" value="Unassembled WGS sequence"/>
</dbReference>
<evidence type="ECO:0000313" key="7">
    <source>
        <dbReference type="Proteomes" id="UP000003244"/>
    </source>
</evidence>
<evidence type="ECO:0000313" key="6">
    <source>
        <dbReference type="EMBL" id="EFM64254.1"/>
    </source>
</evidence>